<dbReference type="RefSeq" id="XP_024331550.1">
    <property type="nucleotide sequence ID" value="XM_024473743.1"/>
</dbReference>
<feature type="non-terminal residue" evidence="1">
    <location>
        <position position="48"/>
    </location>
</feature>
<proteinExistence type="predicted"/>
<dbReference type="AlphaFoldDB" id="A0A0F9WSG4"/>
<evidence type="ECO:0000313" key="1">
    <source>
        <dbReference type="EMBL" id="KKO75808.1"/>
    </source>
</evidence>
<comment type="caution">
    <text evidence="1">The sequence shown here is derived from an EMBL/GenBank/DDBJ whole genome shotgun (WGS) entry which is preliminary data.</text>
</comment>
<accession>A0A0F9WSG4</accession>
<reference evidence="1 2" key="1">
    <citation type="journal article" date="2015" name="Environ. Microbiol.">
        <title>Genome analyses suggest the presence of polyploidy and recent human-driven expansions in eight global populations of the honeybee pathogen Nosema ceranae.</title>
        <authorList>
            <person name="Pelin A."/>
            <person name="Selman M."/>
            <person name="Aris-Brosou S."/>
            <person name="Farinelli L."/>
            <person name="Corradi N."/>
        </authorList>
    </citation>
    <scope>NUCLEOTIDE SEQUENCE [LARGE SCALE GENOMIC DNA]</scope>
    <source>
        <strain evidence="1 2">PA08 1199</strain>
    </source>
</reference>
<organism evidence="1 2">
    <name type="scientific">Vairimorpha ceranae</name>
    <dbReference type="NCBI Taxonomy" id="40302"/>
    <lineage>
        <taxon>Eukaryota</taxon>
        <taxon>Fungi</taxon>
        <taxon>Fungi incertae sedis</taxon>
        <taxon>Microsporidia</taxon>
        <taxon>Nosematidae</taxon>
        <taxon>Vairimorpha</taxon>
    </lineage>
</organism>
<name>A0A0F9WSG4_9MICR</name>
<keyword evidence="2" id="KW-1185">Reference proteome</keyword>
<dbReference type="VEuPathDB" id="MicrosporidiaDB:AAJ76_11000144"/>
<protein>
    <submittedName>
        <fullName evidence="1">Uncharacterized protein</fullName>
    </submittedName>
</protein>
<dbReference type="EMBL" id="JPQZ01000011">
    <property type="protein sequence ID" value="KKO75808.1"/>
    <property type="molecule type" value="Genomic_DNA"/>
</dbReference>
<evidence type="ECO:0000313" key="2">
    <source>
        <dbReference type="Proteomes" id="UP000034350"/>
    </source>
</evidence>
<sequence>MSNMLCAFDDRRVRGCDRCPWIKVQVERANQIIKWIIDSMLITINTPS</sequence>
<dbReference type="GeneID" id="36318640"/>
<gene>
    <name evidence="1" type="ORF">AAJ76_11000144</name>
</gene>
<dbReference type="Proteomes" id="UP000034350">
    <property type="component" value="Unassembled WGS sequence"/>
</dbReference>